<name>A0A285PEF1_9HYPH</name>
<dbReference type="EMBL" id="OBEL01000003">
    <property type="protein sequence ID" value="SNZ20114.1"/>
    <property type="molecule type" value="Genomic_DNA"/>
</dbReference>
<proteinExistence type="predicted"/>
<sequence>MKVQKIGLFGMRSFGKTHTLQNIVNSVNEKRHGYRRDQTPKIKAKDKETRDRIINHHKVRYKNTSDATEWRFEVDWSGVDDPMLLDGYSEADNRFDVHILDVPGELFKHLYQMSANDGTVSNPLVENEVVTKFGEWTNEISGIVIVLRGPSWFEDNAGLILLNATEYVLKHIAQAGNVKRIVVAFSMFELFLLNYGGTAIDLACRDNSVKKIMKTHFEESKEILRHFRDTAEDEDIEIWFTVFSSFGFVPGIGCPNVKIDENAMLHMTENTTEPITDRIYYPYLVADPFLFAATGYRTPFLFRFDDIFETR</sequence>
<reference evidence="1 2" key="1">
    <citation type="submission" date="2017-09" db="EMBL/GenBank/DDBJ databases">
        <authorList>
            <person name="Ehlers B."/>
            <person name="Leendertz F.H."/>
        </authorList>
    </citation>
    <scope>NUCLEOTIDE SEQUENCE [LARGE SCALE GENOMIC DNA]</scope>
    <source>
        <strain evidence="1 2">DSM 18289</strain>
    </source>
</reference>
<dbReference type="RefSeq" id="WP_097154457.1">
    <property type="nucleotide sequence ID" value="NZ_OBEL01000003.1"/>
</dbReference>
<gene>
    <name evidence="1" type="ORF">SAMN06265368_3215</name>
</gene>
<dbReference type="OrthoDB" id="8110244at2"/>
<evidence type="ECO:0000313" key="2">
    <source>
        <dbReference type="Proteomes" id="UP000219439"/>
    </source>
</evidence>
<evidence type="ECO:0000313" key="1">
    <source>
        <dbReference type="EMBL" id="SNZ20114.1"/>
    </source>
</evidence>
<organism evidence="1 2">
    <name type="scientific">Cohaesibacter gelatinilyticus</name>
    <dbReference type="NCBI Taxonomy" id="372072"/>
    <lineage>
        <taxon>Bacteria</taxon>
        <taxon>Pseudomonadati</taxon>
        <taxon>Pseudomonadota</taxon>
        <taxon>Alphaproteobacteria</taxon>
        <taxon>Hyphomicrobiales</taxon>
        <taxon>Cohaesibacteraceae</taxon>
    </lineage>
</organism>
<dbReference type="AlphaFoldDB" id="A0A285PEF1"/>
<accession>A0A285PEF1</accession>
<dbReference type="Proteomes" id="UP000219439">
    <property type="component" value="Unassembled WGS sequence"/>
</dbReference>
<protein>
    <submittedName>
        <fullName evidence="1">Uncharacterized protein</fullName>
    </submittedName>
</protein>
<keyword evidence="2" id="KW-1185">Reference proteome</keyword>